<sequence length="124" mass="13468">MCPCAPAQMRGPASWPALAAGGWGRATSRACSLLRDATREERRPGGPNRAKTALLYPLKVAWRRRSPIGSSVLLPQSSLCLFLGPSSESPSPPWFTAALDSPLPQPRGRPRGRRHPCQWPCAEI</sequence>
<dbReference type="EMBL" id="JACASF010000012">
    <property type="protein sequence ID" value="KAF6444185.1"/>
    <property type="molecule type" value="Genomic_DNA"/>
</dbReference>
<reference evidence="1 2" key="1">
    <citation type="journal article" date="2020" name="Nature">
        <title>Six reference-quality genomes reveal evolution of bat adaptations.</title>
        <authorList>
            <person name="Jebb D."/>
            <person name="Huang Z."/>
            <person name="Pippel M."/>
            <person name="Hughes G.M."/>
            <person name="Lavrichenko K."/>
            <person name="Devanna P."/>
            <person name="Winkler S."/>
            <person name="Jermiin L.S."/>
            <person name="Skirmuntt E.C."/>
            <person name="Katzourakis A."/>
            <person name="Burkitt-Gray L."/>
            <person name="Ray D.A."/>
            <person name="Sullivan K.A.M."/>
            <person name="Roscito J.G."/>
            <person name="Kirilenko B.M."/>
            <person name="Davalos L.M."/>
            <person name="Corthals A.P."/>
            <person name="Power M.L."/>
            <person name="Jones G."/>
            <person name="Ransome R.D."/>
            <person name="Dechmann D.K.N."/>
            <person name="Locatelli A.G."/>
            <person name="Puechmaille S.J."/>
            <person name="Fedrigo O."/>
            <person name="Jarvis E.D."/>
            <person name="Hiller M."/>
            <person name="Vernes S.C."/>
            <person name="Myers E.W."/>
            <person name="Teeling E.C."/>
        </authorList>
    </citation>
    <scope>NUCLEOTIDE SEQUENCE [LARGE SCALE GENOMIC DNA]</scope>
    <source>
        <strain evidence="1">MMolMol1</strain>
        <tissue evidence="1">Muscle</tissue>
    </source>
</reference>
<keyword evidence="2" id="KW-1185">Reference proteome</keyword>
<evidence type="ECO:0000313" key="2">
    <source>
        <dbReference type="Proteomes" id="UP000550707"/>
    </source>
</evidence>
<comment type="caution">
    <text evidence="1">The sequence shown here is derived from an EMBL/GenBank/DDBJ whole genome shotgun (WGS) entry which is preliminary data.</text>
</comment>
<proteinExistence type="predicted"/>
<evidence type="ECO:0000313" key="1">
    <source>
        <dbReference type="EMBL" id="KAF6444185.1"/>
    </source>
</evidence>
<gene>
    <name evidence="1" type="ORF">HJG59_008496</name>
</gene>
<accession>A0A7J8F9E2</accession>
<dbReference type="Proteomes" id="UP000550707">
    <property type="component" value="Unassembled WGS sequence"/>
</dbReference>
<organism evidence="1 2">
    <name type="scientific">Molossus molossus</name>
    <name type="common">Pallas' mastiff bat</name>
    <name type="synonym">Vespertilio molossus</name>
    <dbReference type="NCBI Taxonomy" id="27622"/>
    <lineage>
        <taxon>Eukaryota</taxon>
        <taxon>Metazoa</taxon>
        <taxon>Chordata</taxon>
        <taxon>Craniata</taxon>
        <taxon>Vertebrata</taxon>
        <taxon>Euteleostomi</taxon>
        <taxon>Mammalia</taxon>
        <taxon>Eutheria</taxon>
        <taxon>Laurasiatheria</taxon>
        <taxon>Chiroptera</taxon>
        <taxon>Yangochiroptera</taxon>
        <taxon>Molossidae</taxon>
        <taxon>Molossus</taxon>
    </lineage>
</organism>
<protein>
    <submittedName>
        <fullName evidence="1">Uncharacterized protein</fullName>
    </submittedName>
</protein>
<name>A0A7J8F9E2_MOLMO</name>
<dbReference type="InParanoid" id="A0A7J8F9E2"/>
<dbReference type="AlphaFoldDB" id="A0A7J8F9E2"/>